<dbReference type="GO" id="GO:0004672">
    <property type="term" value="F:protein kinase activity"/>
    <property type="evidence" value="ECO:0007669"/>
    <property type="project" value="InterPro"/>
</dbReference>
<dbReference type="PROSITE" id="PS50011">
    <property type="entry name" value="PROTEIN_KINASE_DOM"/>
    <property type="match status" value="1"/>
</dbReference>
<keyword evidence="4" id="KW-1185">Reference proteome</keyword>
<comment type="caution">
    <text evidence="3">The sequence shown here is derived from an EMBL/GenBank/DDBJ whole genome shotgun (WGS) entry which is preliminary data.</text>
</comment>
<evidence type="ECO:0000259" key="2">
    <source>
        <dbReference type="PROSITE" id="PS50011"/>
    </source>
</evidence>
<dbReference type="Proteomes" id="UP000266861">
    <property type="component" value="Unassembled WGS sequence"/>
</dbReference>
<dbReference type="SUPFAM" id="SSF56112">
    <property type="entry name" value="Protein kinase-like (PK-like)"/>
    <property type="match status" value="1"/>
</dbReference>
<evidence type="ECO:0000256" key="1">
    <source>
        <dbReference type="ARBA" id="ARBA00038101"/>
    </source>
</evidence>
<dbReference type="PANTHER" id="PTHR11102">
    <property type="entry name" value="SEL-1-LIKE PROTEIN"/>
    <property type="match status" value="1"/>
</dbReference>
<organism evidence="3 4">
    <name type="scientific">Diversispora epigaea</name>
    <dbReference type="NCBI Taxonomy" id="1348612"/>
    <lineage>
        <taxon>Eukaryota</taxon>
        <taxon>Fungi</taxon>
        <taxon>Fungi incertae sedis</taxon>
        <taxon>Mucoromycota</taxon>
        <taxon>Glomeromycotina</taxon>
        <taxon>Glomeromycetes</taxon>
        <taxon>Diversisporales</taxon>
        <taxon>Diversisporaceae</taxon>
        <taxon>Diversispora</taxon>
    </lineage>
</organism>
<evidence type="ECO:0000313" key="4">
    <source>
        <dbReference type="Proteomes" id="UP000266861"/>
    </source>
</evidence>
<comment type="similarity">
    <text evidence="1">Belongs to the sel-1 family.</text>
</comment>
<dbReference type="AlphaFoldDB" id="A0A397HFZ5"/>
<dbReference type="InterPro" id="IPR001245">
    <property type="entry name" value="Ser-Thr/Tyr_kinase_cat_dom"/>
</dbReference>
<dbReference type="EMBL" id="PQFF01000320">
    <property type="protein sequence ID" value="RHZ60958.1"/>
    <property type="molecule type" value="Genomic_DNA"/>
</dbReference>
<dbReference type="Pfam" id="PF08238">
    <property type="entry name" value="Sel1"/>
    <property type="match status" value="7"/>
</dbReference>
<dbReference type="InterPro" id="IPR011009">
    <property type="entry name" value="Kinase-like_dom_sf"/>
</dbReference>
<proteinExistence type="inferred from homology"/>
<dbReference type="Gene3D" id="1.25.40.10">
    <property type="entry name" value="Tetratricopeptide repeat domain"/>
    <property type="match status" value="2"/>
</dbReference>
<accession>A0A397HFZ5</accession>
<gene>
    <name evidence="3" type="ORF">Glove_350g140</name>
</gene>
<reference evidence="3 4" key="1">
    <citation type="submission" date="2018-08" db="EMBL/GenBank/DDBJ databases">
        <title>Genome and evolution of the arbuscular mycorrhizal fungus Diversispora epigaea (formerly Glomus versiforme) and its bacterial endosymbionts.</title>
        <authorList>
            <person name="Sun X."/>
            <person name="Fei Z."/>
            <person name="Harrison M."/>
        </authorList>
    </citation>
    <scope>NUCLEOTIDE SEQUENCE [LARGE SCALE GENOMIC DNA]</scope>
    <source>
        <strain evidence="3 4">IT104</strain>
    </source>
</reference>
<dbReference type="InterPro" id="IPR050767">
    <property type="entry name" value="Sel1_AlgK"/>
</dbReference>
<dbReference type="Gene3D" id="1.10.510.10">
    <property type="entry name" value="Transferase(Phosphotransferase) domain 1"/>
    <property type="match status" value="1"/>
</dbReference>
<dbReference type="SUPFAM" id="SSF81901">
    <property type="entry name" value="HCP-like"/>
    <property type="match status" value="2"/>
</dbReference>
<dbReference type="PANTHER" id="PTHR11102:SF160">
    <property type="entry name" value="ERAD-ASSOCIATED E3 UBIQUITIN-PROTEIN LIGASE COMPONENT HRD3"/>
    <property type="match status" value="1"/>
</dbReference>
<name>A0A397HFZ5_9GLOM</name>
<feature type="domain" description="Protein kinase" evidence="2">
    <location>
        <begin position="35"/>
        <end position="297"/>
    </location>
</feature>
<sequence length="669" mass="77195">MSQRKKRKTNNNITVNNNNPRTEYDDIPFYHYSKFENVKLINKNVKNVYKAQIKKIVPQQEKHAVDVVALKYISLNNFINEVKKHRKLEINDSILKFYGITNQENTNDYMIVLEYANNGSLRQYLKTNFQKFDWNIKLNLVKQIANALMNLHDNNIIHGKLTSENILVHNGTIKLNNFGINHLKSLTPTIPIQYTDFRYLELFNKSLDIYSLGIILWEISNDGISPFEEELITKSSLSSPTNNNIIDLINDTIVKLKSDKSIPGIPPKYKEIYTDCLKRHGNSRPDIFEVVNDLSEINTISEANNLEMSNEEIQFNYPSINSITTKTNNYNITFIKELFEFFINIFKIQFHEMQPIMIKNYVREHDLNPVRILHEMIRYSSHHWFTSLIGFFYQYGIGTVIDNQMAFKFFNLAADERIFMKNISSNLSLKKFYNINKEIGIIRLAHMYLYGKGIKKDLKKCFQTYSKAAEGSNMALTCLAYCYNNGFGVEKNEEKALELYLKSAEKGDIVAQYGVGYCCKNGIGIAKDEAKGFQLHLISALAGNINAINNTGYCYDIGLGVSVNKKEAFKWYFIGAKKGYPKAQHNLGLLYEYGDGINQDLVKAVEWYKKAAENDHIKSQYAIGRCFYEGRGTGKDIIKAIYWSNKAKENGNINANRLLEEVIGRMTFF</sequence>
<evidence type="ECO:0000313" key="3">
    <source>
        <dbReference type="EMBL" id="RHZ60958.1"/>
    </source>
</evidence>
<dbReference type="Pfam" id="PF07714">
    <property type="entry name" value="PK_Tyr_Ser-Thr"/>
    <property type="match status" value="1"/>
</dbReference>
<dbReference type="OrthoDB" id="4062651at2759"/>
<dbReference type="SMART" id="SM00671">
    <property type="entry name" value="SEL1"/>
    <property type="match status" value="7"/>
</dbReference>
<dbReference type="GO" id="GO:0005524">
    <property type="term" value="F:ATP binding"/>
    <property type="evidence" value="ECO:0007669"/>
    <property type="project" value="InterPro"/>
</dbReference>
<dbReference type="InterPro" id="IPR011990">
    <property type="entry name" value="TPR-like_helical_dom_sf"/>
</dbReference>
<dbReference type="InterPro" id="IPR006597">
    <property type="entry name" value="Sel1-like"/>
</dbReference>
<dbReference type="STRING" id="1348612.A0A397HFZ5"/>
<protein>
    <recommendedName>
        <fullName evidence="2">Protein kinase domain-containing protein</fullName>
    </recommendedName>
</protein>
<dbReference type="InterPro" id="IPR000719">
    <property type="entry name" value="Prot_kinase_dom"/>
</dbReference>